<protein>
    <submittedName>
        <fullName evidence="1">Uncharacterized protein</fullName>
    </submittedName>
</protein>
<accession>A0A7V2ZI45</accession>
<name>A0A7V2ZI45_9BACT</name>
<comment type="caution">
    <text evidence="1">The sequence shown here is derived from an EMBL/GenBank/DDBJ whole genome shotgun (WGS) entry which is preliminary data.</text>
</comment>
<organism evidence="1">
    <name type="scientific">Ignavibacterium album</name>
    <dbReference type="NCBI Taxonomy" id="591197"/>
    <lineage>
        <taxon>Bacteria</taxon>
        <taxon>Pseudomonadati</taxon>
        <taxon>Ignavibacteriota</taxon>
        <taxon>Ignavibacteria</taxon>
        <taxon>Ignavibacteriales</taxon>
        <taxon>Ignavibacteriaceae</taxon>
        <taxon>Ignavibacterium</taxon>
    </lineage>
</organism>
<gene>
    <name evidence="1" type="ORF">ENS31_02450</name>
</gene>
<dbReference type="AlphaFoldDB" id="A0A7V2ZI45"/>
<dbReference type="EMBL" id="DSUJ01000008">
    <property type="protein sequence ID" value="HFI90372.1"/>
    <property type="molecule type" value="Genomic_DNA"/>
</dbReference>
<proteinExistence type="predicted"/>
<reference evidence="1" key="1">
    <citation type="journal article" date="2020" name="mSystems">
        <title>Genome- and Community-Level Interaction Insights into Carbon Utilization and Element Cycling Functions of Hydrothermarchaeota in Hydrothermal Sediment.</title>
        <authorList>
            <person name="Zhou Z."/>
            <person name="Liu Y."/>
            <person name="Xu W."/>
            <person name="Pan J."/>
            <person name="Luo Z.H."/>
            <person name="Li M."/>
        </authorList>
    </citation>
    <scope>NUCLEOTIDE SEQUENCE [LARGE SCALE GENOMIC DNA]</scope>
    <source>
        <strain evidence="1">SpSt-479</strain>
    </source>
</reference>
<sequence length="146" mass="16585">MILLKLSGSLNSSGEIILNPLKSVRWEQISDTKLPHLPDSLTVGISLTIDEDEFLLGKDGIVWATFDLRQAEIIQSSLLVQQINSEIMKTEFPSITLFLIRIPQINEINAASDFIWRSQSGLRLLPDWNYPDGDTNQSFEIWLKDN</sequence>
<evidence type="ECO:0000313" key="1">
    <source>
        <dbReference type="EMBL" id="HFI90372.1"/>
    </source>
</evidence>